<dbReference type="SUPFAM" id="SSF50037">
    <property type="entry name" value="C-terminal domain of transcriptional repressors"/>
    <property type="match status" value="1"/>
</dbReference>
<accession>A0A1I4PBU5</accession>
<dbReference type="Pfam" id="PF03099">
    <property type="entry name" value="BPL_LplA_LipB"/>
    <property type="match status" value="1"/>
</dbReference>
<dbReference type="GO" id="GO:0005524">
    <property type="term" value="F:ATP binding"/>
    <property type="evidence" value="ECO:0007669"/>
    <property type="project" value="UniProtKB-KW"/>
</dbReference>
<dbReference type="Gene3D" id="2.30.30.100">
    <property type="match status" value="1"/>
</dbReference>
<dbReference type="Pfam" id="PF02237">
    <property type="entry name" value="BPL_C"/>
    <property type="match status" value="1"/>
</dbReference>
<dbReference type="InterPro" id="IPR008988">
    <property type="entry name" value="Transcriptional_repressor_C"/>
</dbReference>
<evidence type="ECO:0000313" key="8">
    <source>
        <dbReference type="EMBL" id="SFM25242.1"/>
    </source>
</evidence>
<dbReference type="PANTHER" id="PTHR12835:SF5">
    <property type="entry name" value="BIOTIN--PROTEIN LIGASE"/>
    <property type="match status" value="1"/>
</dbReference>
<proteinExistence type="predicted"/>
<comment type="catalytic activity">
    <reaction evidence="6">
        <text>biotin + L-lysyl-[protein] + ATP = N(6)-biotinyl-L-lysyl-[protein] + AMP + diphosphate + H(+)</text>
        <dbReference type="Rhea" id="RHEA:11756"/>
        <dbReference type="Rhea" id="RHEA-COMP:9752"/>
        <dbReference type="Rhea" id="RHEA-COMP:10505"/>
        <dbReference type="ChEBI" id="CHEBI:15378"/>
        <dbReference type="ChEBI" id="CHEBI:29969"/>
        <dbReference type="ChEBI" id="CHEBI:30616"/>
        <dbReference type="ChEBI" id="CHEBI:33019"/>
        <dbReference type="ChEBI" id="CHEBI:57586"/>
        <dbReference type="ChEBI" id="CHEBI:83144"/>
        <dbReference type="ChEBI" id="CHEBI:456215"/>
        <dbReference type="EC" id="6.3.4.15"/>
    </reaction>
</comment>
<dbReference type="EC" id="6.3.4.15" evidence="5"/>
<protein>
    <recommendedName>
        <fullName evidence="5">biotin--[biotin carboxyl-carrier protein] ligase</fullName>
        <ecNumber evidence="5">6.3.4.15</ecNumber>
    </recommendedName>
</protein>
<evidence type="ECO:0000259" key="7">
    <source>
        <dbReference type="PROSITE" id="PS51733"/>
    </source>
</evidence>
<keyword evidence="4" id="KW-0092">Biotin</keyword>
<dbReference type="Gene3D" id="3.30.930.10">
    <property type="entry name" value="Bira Bifunctional Protein, Domain 2"/>
    <property type="match status" value="1"/>
</dbReference>
<dbReference type="NCBIfam" id="TIGR00121">
    <property type="entry name" value="birA_ligase"/>
    <property type="match status" value="1"/>
</dbReference>
<dbReference type="GO" id="GO:0005737">
    <property type="term" value="C:cytoplasm"/>
    <property type="evidence" value="ECO:0007669"/>
    <property type="project" value="TreeGrafter"/>
</dbReference>
<evidence type="ECO:0000256" key="2">
    <source>
        <dbReference type="ARBA" id="ARBA00022741"/>
    </source>
</evidence>
<dbReference type="EMBL" id="FOUO01000001">
    <property type="protein sequence ID" value="SFM25242.1"/>
    <property type="molecule type" value="Genomic_DNA"/>
</dbReference>
<dbReference type="SUPFAM" id="SSF55681">
    <property type="entry name" value="Class II aaRS and biotin synthetases"/>
    <property type="match status" value="1"/>
</dbReference>
<dbReference type="Proteomes" id="UP000199556">
    <property type="component" value="Unassembled WGS sequence"/>
</dbReference>
<dbReference type="CDD" id="cd16442">
    <property type="entry name" value="BPL"/>
    <property type="match status" value="1"/>
</dbReference>
<keyword evidence="3" id="KW-0067">ATP-binding</keyword>
<dbReference type="InterPro" id="IPR004408">
    <property type="entry name" value="Biotin_CoA_COase_ligase"/>
</dbReference>
<dbReference type="AlphaFoldDB" id="A0A1I4PBU5"/>
<sequence length="328" mass="35149">MSTSDPAPRFPDGLLRLLAEAQPRTPRELAVRLGIPVPEVEAGLQGLRQAGLDWRGQAGYILPPEPPPDPVDADAVGAALKDLPQVPQVHALEQVDSTSAWLDRARRQGMRGPVACCTDFQSAGRGRRGRQWRMPPCAGMALSLLWDIRHWPRPDASVTLAAGVALARALEDLGVRGLQLKWPNDLYLDGRKLGGILVEVRAGRDGPDALILGVGINLRLPAHMEVGQPHADLAGAGLDPLPSRSLLAATLIRALEGMLQSYPEPGFAAFLGEWNRRDATRDRPVALSGGDGCTGIARGVDEGGRLCLETDRGLLHIETGEIGLRSRP</sequence>
<keyword evidence="1 8" id="KW-0436">Ligase</keyword>
<keyword evidence="9" id="KW-1185">Reference proteome</keyword>
<dbReference type="OrthoDB" id="9807064at2"/>
<dbReference type="PANTHER" id="PTHR12835">
    <property type="entry name" value="BIOTIN PROTEIN LIGASE"/>
    <property type="match status" value="1"/>
</dbReference>
<dbReference type="GO" id="GO:0004077">
    <property type="term" value="F:biotin--[biotin carboxyl-carrier protein] ligase activity"/>
    <property type="evidence" value="ECO:0007669"/>
    <property type="project" value="UniProtKB-EC"/>
</dbReference>
<evidence type="ECO:0000313" key="9">
    <source>
        <dbReference type="Proteomes" id="UP000199556"/>
    </source>
</evidence>
<evidence type="ECO:0000256" key="5">
    <source>
        <dbReference type="ARBA" id="ARBA00024227"/>
    </source>
</evidence>
<dbReference type="RefSeq" id="WP_090483289.1">
    <property type="nucleotide sequence ID" value="NZ_FOUO01000001.1"/>
</dbReference>
<evidence type="ECO:0000256" key="3">
    <source>
        <dbReference type="ARBA" id="ARBA00022840"/>
    </source>
</evidence>
<reference evidence="8 9" key="1">
    <citation type="submission" date="2016-10" db="EMBL/GenBank/DDBJ databases">
        <authorList>
            <person name="de Groot N.N."/>
        </authorList>
    </citation>
    <scope>NUCLEOTIDE SEQUENCE [LARGE SCALE GENOMIC DNA]</scope>
    <source>
        <strain evidence="8 9">DSM 4180</strain>
    </source>
</reference>
<name>A0A1I4PBU5_ECTMO</name>
<evidence type="ECO:0000256" key="1">
    <source>
        <dbReference type="ARBA" id="ARBA00022598"/>
    </source>
</evidence>
<dbReference type="InterPro" id="IPR045864">
    <property type="entry name" value="aa-tRNA-synth_II/BPL/LPL"/>
</dbReference>
<keyword evidence="2" id="KW-0547">Nucleotide-binding</keyword>
<organism evidence="8 9">
    <name type="scientific">Ectothiorhodospira mobilis</name>
    <dbReference type="NCBI Taxonomy" id="195064"/>
    <lineage>
        <taxon>Bacteria</taxon>
        <taxon>Pseudomonadati</taxon>
        <taxon>Pseudomonadota</taxon>
        <taxon>Gammaproteobacteria</taxon>
        <taxon>Chromatiales</taxon>
        <taxon>Ectothiorhodospiraceae</taxon>
        <taxon>Ectothiorhodospira</taxon>
    </lineage>
</organism>
<dbReference type="STRING" id="195064.SAMN05421721_101152"/>
<gene>
    <name evidence="8" type="ORF">SAMN05421721_101152</name>
</gene>
<dbReference type="InterPro" id="IPR004143">
    <property type="entry name" value="BPL_LPL_catalytic"/>
</dbReference>
<evidence type="ECO:0000256" key="6">
    <source>
        <dbReference type="ARBA" id="ARBA00047846"/>
    </source>
</evidence>
<feature type="domain" description="BPL/LPL catalytic" evidence="7">
    <location>
        <begin position="84"/>
        <end position="263"/>
    </location>
</feature>
<evidence type="ECO:0000256" key="4">
    <source>
        <dbReference type="ARBA" id="ARBA00023267"/>
    </source>
</evidence>
<dbReference type="PROSITE" id="PS51733">
    <property type="entry name" value="BPL_LPL_CATALYTIC"/>
    <property type="match status" value="1"/>
</dbReference>
<dbReference type="InterPro" id="IPR003142">
    <property type="entry name" value="BPL_C"/>
</dbReference>